<evidence type="ECO:0000313" key="4">
    <source>
        <dbReference type="Proteomes" id="UP000267223"/>
    </source>
</evidence>
<reference evidence="3 4" key="1">
    <citation type="submission" date="2018-11" db="EMBL/GenBank/DDBJ databases">
        <title>Draft genome sequence of Ferruginibacter sp. BO-59.</title>
        <authorList>
            <person name="Im W.T."/>
        </authorList>
    </citation>
    <scope>NUCLEOTIDE SEQUENCE [LARGE SCALE GENOMIC DNA]</scope>
    <source>
        <strain evidence="3 4">BO-59</strain>
    </source>
</reference>
<dbReference type="AlphaFoldDB" id="A0A3M9NEV2"/>
<accession>A0A3M9NEV2</accession>
<feature type="transmembrane region" description="Helical" evidence="1">
    <location>
        <begin position="308"/>
        <end position="329"/>
    </location>
</feature>
<comment type="caution">
    <text evidence="3">The sequence shown here is derived from an EMBL/GenBank/DDBJ whole genome shotgun (WGS) entry which is preliminary data.</text>
</comment>
<dbReference type="PANTHER" id="PTHR23028">
    <property type="entry name" value="ACETYLTRANSFERASE"/>
    <property type="match status" value="1"/>
</dbReference>
<dbReference type="Pfam" id="PF01757">
    <property type="entry name" value="Acyl_transf_3"/>
    <property type="match status" value="1"/>
</dbReference>
<dbReference type="Proteomes" id="UP000267223">
    <property type="component" value="Unassembled WGS sequence"/>
</dbReference>
<dbReference type="GO" id="GO:0016020">
    <property type="term" value="C:membrane"/>
    <property type="evidence" value="ECO:0007669"/>
    <property type="project" value="TreeGrafter"/>
</dbReference>
<protein>
    <submittedName>
        <fullName evidence="3">Acyltransferase</fullName>
    </submittedName>
</protein>
<keyword evidence="1" id="KW-0472">Membrane</keyword>
<evidence type="ECO:0000259" key="2">
    <source>
        <dbReference type="Pfam" id="PF01757"/>
    </source>
</evidence>
<feature type="transmembrane region" description="Helical" evidence="1">
    <location>
        <begin position="12"/>
        <end position="29"/>
    </location>
</feature>
<evidence type="ECO:0000256" key="1">
    <source>
        <dbReference type="SAM" id="Phobius"/>
    </source>
</evidence>
<name>A0A3M9NEV2_9BACT</name>
<dbReference type="InterPro" id="IPR050879">
    <property type="entry name" value="Acyltransferase_3"/>
</dbReference>
<keyword evidence="4" id="KW-1185">Reference proteome</keyword>
<feature type="transmembrane region" description="Helical" evidence="1">
    <location>
        <begin position="234"/>
        <end position="253"/>
    </location>
</feature>
<proteinExistence type="predicted"/>
<feature type="domain" description="Acyltransferase 3" evidence="2">
    <location>
        <begin position="10"/>
        <end position="324"/>
    </location>
</feature>
<dbReference type="RefSeq" id="WP_123120859.1">
    <property type="nucleotide sequence ID" value="NZ_RJJR01000008.1"/>
</dbReference>
<gene>
    <name evidence="3" type="ORF">EFY79_11550</name>
</gene>
<feature type="transmembrane region" description="Helical" evidence="1">
    <location>
        <begin position="178"/>
        <end position="197"/>
    </location>
</feature>
<dbReference type="InterPro" id="IPR002656">
    <property type="entry name" value="Acyl_transf_3_dom"/>
</dbReference>
<dbReference type="GO" id="GO:0016747">
    <property type="term" value="F:acyltransferase activity, transferring groups other than amino-acyl groups"/>
    <property type="evidence" value="ECO:0007669"/>
    <property type="project" value="InterPro"/>
</dbReference>
<organism evidence="3 4">
    <name type="scientific">Hanamia caeni</name>
    <dbReference type="NCBI Taxonomy" id="2294116"/>
    <lineage>
        <taxon>Bacteria</taxon>
        <taxon>Pseudomonadati</taxon>
        <taxon>Bacteroidota</taxon>
        <taxon>Chitinophagia</taxon>
        <taxon>Chitinophagales</taxon>
        <taxon>Chitinophagaceae</taxon>
        <taxon>Hanamia</taxon>
    </lineage>
</organism>
<feature type="transmembrane region" description="Helical" evidence="1">
    <location>
        <begin position="209"/>
        <end position="227"/>
    </location>
</feature>
<feature type="transmembrane region" description="Helical" evidence="1">
    <location>
        <begin position="86"/>
        <end position="105"/>
    </location>
</feature>
<feature type="transmembrane region" description="Helical" evidence="1">
    <location>
        <begin position="49"/>
        <end position="66"/>
    </location>
</feature>
<keyword evidence="1" id="KW-1133">Transmembrane helix</keyword>
<keyword evidence="1" id="KW-0812">Transmembrane</keyword>
<feature type="transmembrane region" description="Helical" evidence="1">
    <location>
        <begin position="152"/>
        <end position="171"/>
    </location>
</feature>
<dbReference type="OrthoDB" id="9796461at2"/>
<keyword evidence="3" id="KW-0808">Transferase</keyword>
<evidence type="ECO:0000313" key="3">
    <source>
        <dbReference type="EMBL" id="RNI36306.1"/>
    </source>
</evidence>
<dbReference type="GO" id="GO:0000271">
    <property type="term" value="P:polysaccharide biosynthetic process"/>
    <property type="evidence" value="ECO:0007669"/>
    <property type="project" value="TreeGrafter"/>
</dbReference>
<keyword evidence="3" id="KW-0012">Acyltransferase</keyword>
<dbReference type="EMBL" id="RJJR01000008">
    <property type="protein sequence ID" value="RNI36306.1"/>
    <property type="molecule type" value="Genomic_DNA"/>
</dbReference>
<dbReference type="PANTHER" id="PTHR23028:SF53">
    <property type="entry name" value="ACYL_TRANSF_3 DOMAIN-CONTAINING PROTEIN"/>
    <property type="match status" value="1"/>
</dbReference>
<sequence>MRVKERFSNNYDFLRIFAAFCIIFYHSFALLAKQNEEPLNQITNTRVDFSLIGLSIFFCISGYLIAKSTVRSPTVLNYLWKRLLRIQPLLIVTCFFTIFLIGPIFTELSLIKYFSDGNTYAYFRNIMPLFGVQFYLPGVFTHLHDKGVNGSLWTLIVEERLYLLMTLVFLYKKDKSNYLAFLIGLVNVLYVVNRYFFSGEMIPYLSGRAFFYALLFLNSAALYLRKIKFKKSQLIYICLGFICLIVGVLFPYADVLYFIAFPLLVNAIANIQGRLNYAAKYGDFTYGTYVFSFPVQQILVSKGIISPYILFFITVAIVLPLAVLSWNFIESPFLKLKKRIK</sequence>